<evidence type="ECO:0000313" key="2">
    <source>
        <dbReference type="EMBL" id="CDM62286.1"/>
    </source>
</evidence>
<reference evidence="2" key="1">
    <citation type="submission" date="2013-11" db="EMBL/GenBank/DDBJ databases">
        <title>Draft genome sequence of the broad-host-range Rhizobium sp. LPU83 strain, a member of the low-genetic diversity Oregon-like Rhizobium sp. group.</title>
        <authorList>
            <person name="Wibberg D."/>
            <person name="Puehler A."/>
            <person name="Schlueter A."/>
        </authorList>
    </citation>
    <scope>NUCLEOTIDE SEQUENCE [LARGE SCALE GENOMIC DNA]</scope>
    <source>
        <strain evidence="2">LPU83</strain>
        <plasmid evidence="2">pLPU83d</plasmid>
    </source>
</reference>
<dbReference type="KEGG" id="rhl:LPU83_pLPU83d_0916"/>
<accession>W6S7X4</accession>
<proteinExistence type="predicted"/>
<dbReference type="Proteomes" id="UP000019443">
    <property type="component" value="Plasmid pLPU83d"/>
</dbReference>
<dbReference type="AlphaFoldDB" id="W6S7X4"/>
<sequence>MDQGTQKNAAMVVETTAASHALVSEVVGIAEMLREFNIGENRQKPTSRPEPAPALKTAAMTQNMTVKRLQAKVA</sequence>
<geneLocation type="plasmid" evidence="2 3">
    <name>pLPU83d</name>
</geneLocation>
<gene>
    <name evidence="2" type="ORF">LPU83_pLPU83d_0916</name>
</gene>
<evidence type="ECO:0000256" key="1">
    <source>
        <dbReference type="SAM" id="MobiDB-lite"/>
    </source>
</evidence>
<dbReference type="EMBL" id="HG916855">
    <property type="protein sequence ID" value="CDM62286.1"/>
    <property type="molecule type" value="Genomic_DNA"/>
</dbReference>
<feature type="region of interest" description="Disordered" evidence="1">
    <location>
        <begin position="39"/>
        <end position="60"/>
    </location>
</feature>
<evidence type="ECO:0008006" key="4">
    <source>
        <dbReference type="Google" id="ProtNLM"/>
    </source>
</evidence>
<keyword evidence="2" id="KW-0614">Plasmid</keyword>
<protein>
    <recommendedName>
        <fullName evidence="4">Methyl-accepting chemotaxis protein</fullName>
    </recommendedName>
</protein>
<name>W6S7X4_9HYPH</name>
<evidence type="ECO:0000313" key="3">
    <source>
        <dbReference type="Proteomes" id="UP000019443"/>
    </source>
</evidence>
<organism evidence="2 3">
    <name type="scientific">Rhizobium favelukesii</name>
    <dbReference type="NCBI Taxonomy" id="348824"/>
    <lineage>
        <taxon>Bacteria</taxon>
        <taxon>Pseudomonadati</taxon>
        <taxon>Pseudomonadota</taxon>
        <taxon>Alphaproteobacteria</taxon>
        <taxon>Hyphomicrobiales</taxon>
        <taxon>Rhizobiaceae</taxon>
        <taxon>Rhizobium/Agrobacterium group</taxon>
        <taxon>Rhizobium</taxon>
    </lineage>
</organism>
<keyword evidence="3" id="KW-1185">Reference proteome</keyword>
<dbReference type="HOGENOM" id="CLU_2685335_0_0_5"/>